<dbReference type="AlphaFoldDB" id="A0A8T0LK05"/>
<name>A0A8T0LK05_9STRA</name>
<organism evidence="1 3">
    <name type="scientific">Phytophthora kernoviae</name>
    <dbReference type="NCBI Taxonomy" id="325452"/>
    <lineage>
        <taxon>Eukaryota</taxon>
        <taxon>Sar</taxon>
        <taxon>Stramenopiles</taxon>
        <taxon>Oomycota</taxon>
        <taxon>Peronosporomycetes</taxon>
        <taxon>Peronosporales</taxon>
        <taxon>Peronosporaceae</taxon>
        <taxon>Phytophthora</taxon>
    </lineage>
</organism>
<dbReference type="EMBL" id="JPWV03000776">
    <property type="protein sequence ID" value="KAG2504649.1"/>
    <property type="molecule type" value="Genomic_DNA"/>
</dbReference>
<evidence type="ECO:0000313" key="1">
    <source>
        <dbReference type="EMBL" id="KAG2504649.1"/>
    </source>
</evidence>
<dbReference type="Proteomes" id="UP000792063">
    <property type="component" value="Unassembled WGS sequence"/>
</dbReference>
<evidence type="ECO:0000313" key="3">
    <source>
        <dbReference type="Proteomes" id="UP000785171"/>
    </source>
</evidence>
<sequence length="167" mass="18999">MRSKTSLQETTTATIEEVQAWSSVILNDTLKLEHAAVDINTDRVLYHLHLELEHPIPKAYLAKAEYLTLTWPIGGIWKVMDLSDNNRKVHCMSWRKTKMSHQEVEELAKKVEAAGASGGAIKDESSSMLAASESDELPPTLFEWKMQLGKWGNIKHWFLRDIMPPND</sequence>
<dbReference type="EMBL" id="JPWU03000787">
    <property type="protein sequence ID" value="KAG2506927.1"/>
    <property type="molecule type" value="Genomic_DNA"/>
</dbReference>
<reference evidence="1" key="1">
    <citation type="journal article" date="2015" name="Genom Data">
        <title>Genome sequences of six Phytophthora species associated with forests in New Zealand.</title>
        <authorList>
            <person name="Studholme D.J."/>
            <person name="McDougal R.L."/>
            <person name="Sambles C."/>
            <person name="Hansen E."/>
            <person name="Hardy G."/>
            <person name="Grant M."/>
            <person name="Ganley R.J."/>
            <person name="Williams N.M."/>
        </authorList>
    </citation>
    <scope>NUCLEOTIDE SEQUENCE</scope>
    <source>
        <strain evidence="1">NZFS 2646</strain>
        <strain evidence="2">NZFS 3630</strain>
    </source>
</reference>
<dbReference type="Proteomes" id="UP000785171">
    <property type="component" value="Unassembled WGS sequence"/>
</dbReference>
<accession>A0A8T0LK05</accession>
<protein>
    <submittedName>
        <fullName evidence="1">Uncharacterized protein</fullName>
    </submittedName>
</protein>
<proteinExistence type="predicted"/>
<evidence type="ECO:0000313" key="2">
    <source>
        <dbReference type="EMBL" id="KAG2506927.1"/>
    </source>
</evidence>
<reference evidence="1" key="2">
    <citation type="submission" date="2020-06" db="EMBL/GenBank/DDBJ databases">
        <authorList>
            <person name="Studholme D.J."/>
        </authorList>
    </citation>
    <scope>NUCLEOTIDE SEQUENCE</scope>
    <source>
        <strain evidence="1">NZFS 2646</strain>
        <strain evidence="2">NZFS 3630</strain>
    </source>
</reference>
<feature type="non-terminal residue" evidence="1">
    <location>
        <position position="167"/>
    </location>
</feature>
<gene>
    <name evidence="1" type="ORF">JM16_009322</name>
    <name evidence="2" type="ORF">JM18_009335</name>
</gene>
<comment type="caution">
    <text evidence="1">The sequence shown here is derived from an EMBL/GenBank/DDBJ whole genome shotgun (WGS) entry which is preliminary data.</text>
</comment>